<evidence type="ECO:0000256" key="2">
    <source>
        <dbReference type="SAM" id="SignalP"/>
    </source>
</evidence>
<feature type="signal peptide" evidence="2">
    <location>
        <begin position="1"/>
        <end position="28"/>
    </location>
</feature>
<gene>
    <name evidence="3" type="ORF">HJC23_008204</name>
</gene>
<dbReference type="PROSITE" id="PS51257">
    <property type="entry name" value="PROKAR_LIPOPROTEIN"/>
    <property type="match status" value="1"/>
</dbReference>
<evidence type="ECO:0000313" key="3">
    <source>
        <dbReference type="EMBL" id="KAL3779950.1"/>
    </source>
</evidence>
<comment type="caution">
    <text evidence="3">The sequence shown here is derived from an EMBL/GenBank/DDBJ whole genome shotgun (WGS) entry which is preliminary data.</text>
</comment>
<evidence type="ECO:0000313" key="4">
    <source>
        <dbReference type="Proteomes" id="UP001516023"/>
    </source>
</evidence>
<keyword evidence="4" id="KW-1185">Reference proteome</keyword>
<accession>A0ABD3NVK4</accession>
<evidence type="ECO:0000256" key="1">
    <source>
        <dbReference type="SAM" id="MobiDB-lite"/>
    </source>
</evidence>
<name>A0ABD3NVK4_9STRA</name>
<proteinExistence type="predicted"/>
<dbReference type="EMBL" id="JABMIG020000368">
    <property type="protein sequence ID" value="KAL3779950.1"/>
    <property type="molecule type" value="Genomic_DNA"/>
</dbReference>
<feature type="region of interest" description="Disordered" evidence="1">
    <location>
        <begin position="155"/>
        <end position="273"/>
    </location>
</feature>
<dbReference type="Proteomes" id="UP001516023">
    <property type="component" value="Unassembled WGS sequence"/>
</dbReference>
<protein>
    <submittedName>
        <fullName evidence="3">Uncharacterized protein</fullName>
    </submittedName>
</protein>
<sequence>MLSPRGHYKTMLLVKNLIVFTLLTSCVCDASDSRTKKNLRKTAVRYLSTYGTVNAFVSEDKKITKEDKSNKKATGKSNTLHFVSSGHVVGMGGSGKGSNSGYINYGTNKGKGSASGYANYGYSKGDSKSSTSAYLSYGYGKGDSKGVFFAKGSSNISESKIPGGGSTKNLKTSPLEIRPLPDMKPWSGDGHQPTNKPTFFEPAVTPEPTVWHGDGHPPKPELVDTTQPTPNPTSEPSNRPSPLPTDRPTNKPTKFPSKKPTPAPVTPVVTPKPTQTYYTPVPTMLEPAVTAKPTFAYIQPSPGYNVNVATPMLPGGQFRKEVDEQCDEVVMGDPEACIVRCVTVTSIFDGDILIDETSRTAESSCLNKRQQAKQNNGS</sequence>
<feature type="chain" id="PRO_5044829360" evidence="2">
    <location>
        <begin position="29"/>
        <end position="378"/>
    </location>
</feature>
<feature type="compositionally biased region" description="Basic and acidic residues" evidence="1">
    <location>
        <begin position="213"/>
        <end position="222"/>
    </location>
</feature>
<dbReference type="AlphaFoldDB" id="A0ABD3NVK4"/>
<reference evidence="3 4" key="1">
    <citation type="journal article" date="2020" name="G3 (Bethesda)">
        <title>Improved Reference Genome for Cyclotella cryptica CCMP332, a Model for Cell Wall Morphogenesis, Salinity Adaptation, and Lipid Production in Diatoms (Bacillariophyta).</title>
        <authorList>
            <person name="Roberts W.R."/>
            <person name="Downey K.M."/>
            <person name="Ruck E.C."/>
            <person name="Traller J.C."/>
            <person name="Alverson A.J."/>
        </authorList>
    </citation>
    <scope>NUCLEOTIDE SEQUENCE [LARGE SCALE GENOMIC DNA]</scope>
    <source>
        <strain evidence="3 4">CCMP332</strain>
    </source>
</reference>
<keyword evidence="2" id="KW-0732">Signal</keyword>
<feature type="compositionally biased region" description="Pro residues" evidence="1">
    <location>
        <begin position="229"/>
        <end position="245"/>
    </location>
</feature>
<organism evidence="3 4">
    <name type="scientific">Cyclotella cryptica</name>
    <dbReference type="NCBI Taxonomy" id="29204"/>
    <lineage>
        <taxon>Eukaryota</taxon>
        <taxon>Sar</taxon>
        <taxon>Stramenopiles</taxon>
        <taxon>Ochrophyta</taxon>
        <taxon>Bacillariophyta</taxon>
        <taxon>Coscinodiscophyceae</taxon>
        <taxon>Thalassiosirophycidae</taxon>
        <taxon>Stephanodiscales</taxon>
        <taxon>Stephanodiscaceae</taxon>
        <taxon>Cyclotella</taxon>
    </lineage>
</organism>